<evidence type="ECO:0000256" key="1">
    <source>
        <dbReference type="SAM" id="Coils"/>
    </source>
</evidence>
<dbReference type="EMBL" id="BMAV01003820">
    <property type="protein sequence ID" value="GFY43709.1"/>
    <property type="molecule type" value="Genomic_DNA"/>
</dbReference>
<reference evidence="3" key="1">
    <citation type="submission" date="2020-08" db="EMBL/GenBank/DDBJ databases">
        <title>Multicomponent nature underlies the extraordinary mechanical properties of spider dragline silk.</title>
        <authorList>
            <person name="Kono N."/>
            <person name="Nakamura H."/>
            <person name="Mori M."/>
            <person name="Yoshida Y."/>
            <person name="Ohtoshi R."/>
            <person name="Malay A.D."/>
            <person name="Moran D.A.P."/>
            <person name="Tomita M."/>
            <person name="Numata K."/>
            <person name="Arakawa K."/>
        </authorList>
    </citation>
    <scope>NUCLEOTIDE SEQUENCE</scope>
</reference>
<dbReference type="GO" id="GO:0097539">
    <property type="term" value="C:ciliary transition fiber"/>
    <property type="evidence" value="ECO:0007669"/>
    <property type="project" value="TreeGrafter"/>
</dbReference>
<evidence type="ECO:0000313" key="3">
    <source>
        <dbReference type="EMBL" id="GFY43709.1"/>
    </source>
</evidence>
<dbReference type="PANTHER" id="PTHR36170">
    <property type="entry name" value="CENTROSOMAL PROTEIN OF 89 KDA"/>
    <property type="match status" value="1"/>
</dbReference>
<sequence>MEKNMKKSPQELPNPVSLKKGKKYKSLWSSLWSPSNPKHHARKNSSGSFQSYLEKGETRSTAKGPKIYHEHQDSNESIYSAIGDLKSTDGSELSLKSEGIQNISSPKTHVLSSQTHKVEINTQLQSVESTSTVQKEPVYATVNKDKSKILVAKLMEENKELKQKAKEFVKEARRKEDTLYAKLQLEITQLEAETRKEVKSLSERIRILIKEKEVLNDQIDLLQGEKKEIQLKYNTLNEEVKTMIAPELHRKMIAEYRKLLKEANQKYEEERNEHRQKSEALEETNNSLMEQVKEVKEKSTTFQKSLEALSSVHQKLLQEKTELSEQLEESKQMEQENQKLLLSLLKVTENLAQERDILMNKAFFQDNQQKELQTTVVDYSLNVGRLQEHISNMNKENIQELSKLQSSKYTQDINLQEMYNKQLDILRQKVLLQNNSICELENEKRKLEIQLENVWDLPYDDAKKYLNMKIFPV</sequence>
<feature type="region of interest" description="Disordered" evidence="2">
    <location>
        <begin position="1"/>
        <end position="20"/>
    </location>
</feature>
<dbReference type="GO" id="GO:0060271">
    <property type="term" value="P:cilium assembly"/>
    <property type="evidence" value="ECO:0007669"/>
    <property type="project" value="InterPro"/>
</dbReference>
<dbReference type="GO" id="GO:0007268">
    <property type="term" value="P:chemical synaptic transmission"/>
    <property type="evidence" value="ECO:0007669"/>
    <property type="project" value="InterPro"/>
</dbReference>
<dbReference type="Proteomes" id="UP000886998">
    <property type="component" value="Unassembled WGS sequence"/>
</dbReference>
<protein>
    <submittedName>
        <fullName evidence="3">Uncharacterized protein</fullName>
    </submittedName>
</protein>
<name>A0A8X6X0A6_9ARAC</name>
<organism evidence="3 4">
    <name type="scientific">Trichonephila inaurata madagascariensis</name>
    <dbReference type="NCBI Taxonomy" id="2747483"/>
    <lineage>
        <taxon>Eukaryota</taxon>
        <taxon>Metazoa</taxon>
        <taxon>Ecdysozoa</taxon>
        <taxon>Arthropoda</taxon>
        <taxon>Chelicerata</taxon>
        <taxon>Arachnida</taxon>
        <taxon>Araneae</taxon>
        <taxon>Araneomorphae</taxon>
        <taxon>Entelegynae</taxon>
        <taxon>Araneoidea</taxon>
        <taxon>Nephilidae</taxon>
        <taxon>Trichonephila</taxon>
        <taxon>Trichonephila inaurata</taxon>
    </lineage>
</organism>
<feature type="coiled-coil region" evidence="1">
    <location>
        <begin position="144"/>
        <end position="343"/>
    </location>
</feature>
<gene>
    <name evidence="3" type="primary">AVEN_126458_1</name>
    <name evidence="3" type="ORF">TNIN_154941</name>
</gene>
<dbReference type="GO" id="GO:0045202">
    <property type="term" value="C:synapse"/>
    <property type="evidence" value="ECO:0007669"/>
    <property type="project" value="GOC"/>
</dbReference>
<dbReference type="OrthoDB" id="6622877at2759"/>
<feature type="region of interest" description="Disordered" evidence="2">
    <location>
        <begin position="29"/>
        <end position="75"/>
    </location>
</feature>
<dbReference type="PANTHER" id="PTHR36170:SF1">
    <property type="entry name" value="CENTROSOMAL PROTEIN OF 89 KDA"/>
    <property type="match status" value="1"/>
</dbReference>
<evidence type="ECO:0000256" key="2">
    <source>
        <dbReference type="SAM" id="MobiDB-lite"/>
    </source>
</evidence>
<dbReference type="GO" id="GO:0007005">
    <property type="term" value="P:mitochondrion organization"/>
    <property type="evidence" value="ECO:0007669"/>
    <property type="project" value="InterPro"/>
</dbReference>
<keyword evidence="1" id="KW-0175">Coiled coil</keyword>
<comment type="caution">
    <text evidence="3">The sequence shown here is derived from an EMBL/GenBank/DDBJ whole genome shotgun (WGS) entry which is preliminary data.</text>
</comment>
<evidence type="ECO:0000313" key="4">
    <source>
        <dbReference type="Proteomes" id="UP000886998"/>
    </source>
</evidence>
<keyword evidence="4" id="KW-1185">Reference proteome</keyword>
<dbReference type="AlphaFoldDB" id="A0A8X6X0A6"/>
<accession>A0A8X6X0A6</accession>
<dbReference type="GO" id="GO:0005814">
    <property type="term" value="C:centriole"/>
    <property type="evidence" value="ECO:0007669"/>
    <property type="project" value="InterPro"/>
</dbReference>
<proteinExistence type="predicted"/>
<dbReference type="InterPro" id="IPR033545">
    <property type="entry name" value="CEP89"/>
</dbReference>